<comment type="caution">
    <text evidence="1">The sequence shown here is derived from an EMBL/GenBank/DDBJ whole genome shotgun (WGS) entry which is preliminary data.</text>
</comment>
<keyword evidence="2" id="KW-1185">Reference proteome</keyword>
<organism evidence="1 2">
    <name type="scientific">Nodularia harveyana UHCC-0300</name>
    <dbReference type="NCBI Taxonomy" id="2974287"/>
    <lineage>
        <taxon>Bacteria</taxon>
        <taxon>Bacillati</taxon>
        <taxon>Cyanobacteriota</taxon>
        <taxon>Cyanophyceae</taxon>
        <taxon>Nostocales</taxon>
        <taxon>Nodulariaceae</taxon>
        <taxon>Nodularia</taxon>
    </lineage>
</organism>
<gene>
    <name evidence="1" type="ORF">VB620_06605</name>
</gene>
<sequence length="261" mass="29303">MQKVTVLSLGFSLLLVFPAMGQLGRVWTEFQFYSVDMQNYLRNNLSETLSPLEISGQNAVNNSLGELNIPNPIEAGKSFRQDIFFNPTTDNFENNPVVQSNSVSNEINRLITRSAVESLMGRDGQIRLKVKLEETENTIRNINEIVDDAEESSQNLIFQISQGLPLIPDVGQQLLAQTNAGQVNLQLQTLRVQSDQSKFIGETLSQTIQTNQFLQYSNLNLANISQEMAAMNRSRRVDSATETARLIRTTSQVDLFGREEN</sequence>
<reference evidence="1 2" key="1">
    <citation type="submission" date="2023-12" db="EMBL/GenBank/DDBJ databases">
        <title>Baltic Sea Cyanobacteria.</title>
        <authorList>
            <person name="Delbaje E."/>
            <person name="Fewer D.P."/>
            <person name="Shishido T.K."/>
        </authorList>
    </citation>
    <scope>NUCLEOTIDE SEQUENCE [LARGE SCALE GENOMIC DNA]</scope>
    <source>
        <strain evidence="1 2">UHCC-0300</strain>
    </source>
</reference>
<name>A0ABU5UD14_9CYAN</name>
<dbReference type="RefSeq" id="WP_323195348.1">
    <property type="nucleotide sequence ID" value="NZ_JAYGHG010000007.1"/>
</dbReference>
<accession>A0ABU5UD14</accession>
<protein>
    <submittedName>
        <fullName evidence="1">Uncharacterized protein</fullName>
    </submittedName>
</protein>
<dbReference type="EMBL" id="JAYGHG010000007">
    <property type="protein sequence ID" value="MEA5581010.1"/>
    <property type="molecule type" value="Genomic_DNA"/>
</dbReference>
<evidence type="ECO:0000313" key="2">
    <source>
        <dbReference type="Proteomes" id="UP001302120"/>
    </source>
</evidence>
<dbReference type="Proteomes" id="UP001302120">
    <property type="component" value="Unassembled WGS sequence"/>
</dbReference>
<proteinExistence type="predicted"/>
<evidence type="ECO:0000313" key="1">
    <source>
        <dbReference type="EMBL" id="MEA5581010.1"/>
    </source>
</evidence>